<organism evidence="6 7">
    <name type="scientific">Tectimicrobiota bacterium</name>
    <dbReference type="NCBI Taxonomy" id="2528274"/>
    <lineage>
        <taxon>Bacteria</taxon>
        <taxon>Pseudomonadati</taxon>
        <taxon>Nitrospinota/Tectimicrobiota group</taxon>
        <taxon>Candidatus Tectimicrobiota</taxon>
    </lineage>
</organism>
<dbReference type="FunFam" id="3.40.50.2020:FF:000020">
    <property type="entry name" value="Bifunctional protein PyrR"/>
    <property type="match status" value="1"/>
</dbReference>
<comment type="function">
    <text evidence="4">Regulates the transcription of the pyrimidine nucleotide (pyr) operon in response to exogenous pyrimidines.</text>
</comment>
<comment type="caution">
    <text evidence="6">The sequence shown here is derived from an EMBL/GenBank/DDBJ whole genome shotgun (WGS) entry which is preliminary data.</text>
</comment>
<dbReference type="EMBL" id="JACPRF010000096">
    <property type="protein sequence ID" value="MBI2875861.1"/>
    <property type="molecule type" value="Genomic_DNA"/>
</dbReference>
<dbReference type="GO" id="GO:0004845">
    <property type="term" value="F:uracil phosphoribosyltransferase activity"/>
    <property type="evidence" value="ECO:0007669"/>
    <property type="project" value="UniProtKB-UniRule"/>
</dbReference>
<evidence type="ECO:0000256" key="1">
    <source>
        <dbReference type="ARBA" id="ARBA00005565"/>
    </source>
</evidence>
<dbReference type="InterPro" id="IPR000836">
    <property type="entry name" value="PRTase_dom"/>
</dbReference>
<name>A0A932CM11_UNCTE</name>
<gene>
    <name evidence="4 6" type="primary">pyrR</name>
    <name evidence="6" type="ORF">HYY20_03150</name>
</gene>
<dbReference type="GO" id="GO:0006355">
    <property type="term" value="P:regulation of DNA-templated transcription"/>
    <property type="evidence" value="ECO:0007669"/>
    <property type="project" value="UniProtKB-UniRule"/>
</dbReference>
<dbReference type="NCBIfam" id="NF003547">
    <property type="entry name" value="PRK05205.1-3"/>
    <property type="match status" value="1"/>
</dbReference>
<dbReference type="PANTHER" id="PTHR11608:SF0">
    <property type="entry name" value="BIFUNCTIONAL PROTEIN PYRR"/>
    <property type="match status" value="1"/>
</dbReference>
<comment type="catalytic activity">
    <reaction evidence="4">
        <text>UMP + diphosphate = 5-phospho-alpha-D-ribose 1-diphosphate + uracil</text>
        <dbReference type="Rhea" id="RHEA:13017"/>
        <dbReference type="ChEBI" id="CHEBI:17568"/>
        <dbReference type="ChEBI" id="CHEBI:33019"/>
        <dbReference type="ChEBI" id="CHEBI:57865"/>
        <dbReference type="ChEBI" id="CHEBI:58017"/>
        <dbReference type="EC" id="2.4.2.9"/>
    </reaction>
</comment>
<evidence type="ECO:0000259" key="5">
    <source>
        <dbReference type="Pfam" id="PF00156"/>
    </source>
</evidence>
<dbReference type="Pfam" id="PF00156">
    <property type="entry name" value="Pribosyltran"/>
    <property type="match status" value="1"/>
</dbReference>
<evidence type="ECO:0000313" key="7">
    <source>
        <dbReference type="Proteomes" id="UP000769766"/>
    </source>
</evidence>
<dbReference type="PANTHER" id="PTHR11608">
    <property type="entry name" value="BIFUNCTIONAL PROTEIN PYRR"/>
    <property type="match status" value="1"/>
</dbReference>
<feature type="domain" description="Phosphoribosyltransferase" evidence="5">
    <location>
        <begin position="14"/>
        <end position="148"/>
    </location>
</feature>
<evidence type="ECO:0000256" key="2">
    <source>
        <dbReference type="ARBA" id="ARBA00023015"/>
    </source>
</evidence>
<dbReference type="SUPFAM" id="SSF53271">
    <property type="entry name" value="PRTase-like"/>
    <property type="match status" value="1"/>
</dbReference>
<dbReference type="Proteomes" id="UP000769766">
    <property type="component" value="Unassembled WGS sequence"/>
</dbReference>
<comment type="function">
    <text evidence="4">Also displays a weak uracil phosphoribosyltransferase activity which is not physiologically significant.</text>
</comment>
<dbReference type="InterPro" id="IPR023050">
    <property type="entry name" value="PyrR"/>
</dbReference>
<comment type="similarity">
    <text evidence="1 4">Belongs to the purine/pyrimidine phosphoribosyltransferase family. PyrR subfamily.</text>
</comment>
<dbReference type="InterPro" id="IPR050137">
    <property type="entry name" value="PyrR_bifunctional"/>
</dbReference>
<sequence length="183" mass="20797">MDQHLVMDEADIDRALTRIAHQILERNQGCQDLILMGIRSRGVPLAQRIAAKIGQVEGTYPPVGSLDITLYRDDLHRGIPHRHKLSKTEIPFSLTDKSVVLVDDVLFTGRTVRAALDALIDFGRPRLIWLAVLIDRGQRELPIQADFVGREVSTLRGELVKVFLQEMDREDKVMIRKEDGPER</sequence>
<feature type="short sequence motif" description="PRPP-binding" evidence="4">
    <location>
        <begin position="99"/>
        <end position="111"/>
    </location>
</feature>
<keyword evidence="3 4" id="KW-0804">Transcription</keyword>
<evidence type="ECO:0000313" key="6">
    <source>
        <dbReference type="EMBL" id="MBI2875861.1"/>
    </source>
</evidence>
<keyword evidence="4 6" id="KW-0328">Glycosyltransferase</keyword>
<dbReference type="AlphaFoldDB" id="A0A932CM11"/>
<dbReference type="HAMAP" id="MF_01219">
    <property type="entry name" value="PyrR"/>
    <property type="match status" value="1"/>
</dbReference>
<reference evidence="6" key="1">
    <citation type="submission" date="2020-07" db="EMBL/GenBank/DDBJ databases">
        <title>Huge and variable diversity of episymbiotic CPR bacteria and DPANN archaea in groundwater ecosystems.</title>
        <authorList>
            <person name="He C.Y."/>
            <person name="Keren R."/>
            <person name="Whittaker M."/>
            <person name="Farag I.F."/>
            <person name="Doudna J."/>
            <person name="Cate J.H.D."/>
            <person name="Banfield J.F."/>
        </authorList>
    </citation>
    <scope>NUCLEOTIDE SEQUENCE</scope>
    <source>
        <strain evidence="6">NC_groundwater_672_Ag_B-0.1um_62_36</strain>
    </source>
</reference>
<keyword evidence="4 6" id="KW-0808">Transferase</keyword>
<dbReference type="InterPro" id="IPR029057">
    <property type="entry name" value="PRTase-like"/>
</dbReference>
<proteinExistence type="inferred from homology"/>
<dbReference type="NCBIfam" id="NF003549">
    <property type="entry name" value="PRK05205.1-5"/>
    <property type="match status" value="1"/>
</dbReference>
<keyword evidence="2 4" id="KW-0805">Transcription regulation</keyword>
<accession>A0A932CM11</accession>
<dbReference type="EC" id="2.4.2.9" evidence="4"/>
<evidence type="ECO:0000256" key="3">
    <source>
        <dbReference type="ARBA" id="ARBA00023163"/>
    </source>
</evidence>
<dbReference type="Gene3D" id="3.40.50.2020">
    <property type="match status" value="1"/>
</dbReference>
<evidence type="ECO:0000256" key="4">
    <source>
        <dbReference type="HAMAP-Rule" id="MF_01219"/>
    </source>
</evidence>
<protein>
    <recommendedName>
        <fullName evidence="4">Bifunctional protein PyrR</fullName>
    </recommendedName>
    <domain>
        <recommendedName>
            <fullName evidence="4">Pyrimidine operon regulatory protein</fullName>
        </recommendedName>
    </domain>
    <domain>
        <recommendedName>
            <fullName evidence="4">Uracil phosphoribosyltransferase</fullName>
            <shortName evidence="4">UPRTase</shortName>
            <ecNumber evidence="4">2.4.2.9</ecNumber>
        </recommendedName>
    </domain>
</protein>
<dbReference type="CDD" id="cd06223">
    <property type="entry name" value="PRTases_typeI"/>
    <property type="match status" value="1"/>
</dbReference>